<feature type="transmembrane region" description="Helical" evidence="1">
    <location>
        <begin position="610"/>
        <end position="642"/>
    </location>
</feature>
<comment type="caution">
    <text evidence="3">The sequence shown here is derived from an EMBL/GenBank/DDBJ whole genome shotgun (WGS) entry which is preliminary data.</text>
</comment>
<keyword evidence="1" id="KW-0812">Transmembrane</keyword>
<dbReference type="Pfam" id="PF26639">
    <property type="entry name" value="Het-6_barrel"/>
    <property type="match status" value="1"/>
</dbReference>
<keyword evidence="4" id="KW-1185">Reference proteome</keyword>
<dbReference type="InterPro" id="IPR052895">
    <property type="entry name" value="HetReg/Transcr_Mod"/>
</dbReference>
<keyword evidence="1" id="KW-1133">Transmembrane helix</keyword>
<keyword evidence="1" id="KW-0472">Membrane</keyword>
<evidence type="ECO:0000259" key="2">
    <source>
        <dbReference type="Pfam" id="PF06985"/>
    </source>
</evidence>
<evidence type="ECO:0000256" key="1">
    <source>
        <dbReference type="SAM" id="Phobius"/>
    </source>
</evidence>
<accession>A0AA40BJI1</accession>
<dbReference type="PANTHER" id="PTHR24148:SF64">
    <property type="entry name" value="HETEROKARYON INCOMPATIBILITY DOMAIN-CONTAINING PROTEIN"/>
    <property type="match status" value="1"/>
</dbReference>
<organism evidence="3 4">
    <name type="scientific">Apiosordaria backusii</name>
    <dbReference type="NCBI Taxonomy" id="314023"/>
    <lineage>
        <taxon>Eukaryota</taxon>
        <taxon>Fungi</taxon>
        <taxon>Dikarya</taxon>
        <taxon>Ascomycota</taxon>
        <taxon>Pezizomycotina</taxon>
        <taxon>Sordariomycetes</taxon>
        <taxon>Sordariomycetidae</taxon>
        <taxon>Sordariales</taxon>
        <taxon>Lasiosphaeriaceae</taxon>
        <taxon>Apiosordaria</taxon>
    </lineage>
</organism>
<gene>
    <name evidence="3" type="ORF">B0T21DRAFT_367517</name>
</gene>
<proteinExistence type="predicted"/>
<reference evidence="3" key="1">
    <citation type="submission" date="2023-06" db="EMBL/GenBank/DDBJ databases">
        <title>Genome-scale phylogeny and comparative genomics of the fungal order Sordariales.</title>
        <authorList>
            <consortium name="Lawrence Berkeley National Laboratory"/>
            <person name="Hensen N."/>
            <person name="Bonometti L."/>
            <person name="Westerberg I."/>
            <person name="Brannstrom I.O."/>
            <person name="Guillou S."/>
            <person name="Cros-Aarteil S."/>
            <person name="Calhoun S."/>
            <person name="Haridas S."/>
            <person name="Kuo A."/>
            <person name="Mondo S."/>
            <person name="Pangilinan J."/>
            <person name="Riley R."/>
            <person name="Labutti K."/>
            <person name="Andreopoulos B."/>
            <person name="Lipzen A."/>
            <person name="Chen C."/>
            <person name="Yanf M."/>
            <person name="Daum C."/>
            <person name="Ng V."/>
            <person name="Clum A."/>
            <person name="Steindorff A."/>
            <person name="Ohm R."/>
            <person name="Martin F."/>
            <person name="Silar P."/>
            <person name="Natvig D."/>
            <person name="Lalanne C."/>
            <person name="Gautier V."/>
            <person name="Ament-Velasquez S.L."/>
            <person name="Kruys A."/>
            <person name="Hutchinson M.I."/>
            <person name="Powell A.J."/>
            <person name="Barry K."/>
            <person name="Miller A.N."/>
            <person name="Grigoriev I.V."/>
            <person name="Debuchy R."/>
            <person name="Gladieux P."/>
            <person name="Thoren M.H."/>
            <person name="Johannesson H."/>
        </authorList>
    </citation>
    <scope>NUCLEOTIDE SEQUENCE</scope>
    <source>
        <strain evidence="3">CBS 540.89</strain>
    </source>
</reference>
<dbReference type="AlphaFoldDB" id="A0AA40BJI1"/>
<dbReference type="Pfam" id="PF06985">
    <property type="entry name" value="HET"/>
    <property type="match status" value="1"/>
</dbReference>
<evidence type="ECO:0000313" key="4">
    <source>
        <dbReference type="Proteomes" id="UP001172159"/>
    </source>
</evidence>
<evidence type="ECO:0000313" key="3">
    <source>
        <dbReference type="EMBL" id="KAK0735317.1"/>
    </source>
</evidence>
<dbReference type="EMBL" id="JAUKTV010000007">
    <property type="protein sequence ID" value="KAK0735317.1"/>
    <property type="molecule type" value="Genomic_DNA"/>
</dbReference>
<feature type="transmembrane region" description="Helical" evidence="1">
    <location>
        <begin position="573"/>
        <end position="590"/>
    </location>
</feature>
<dbReference type="InterPro" id="IPR010730">
    <property type="entry name" value="HET"/>
</dbReference>
<feature type="domain" description="Heterokaryon incompatibility" evidence="2">
    <location>
        <begin position="45"/>
        <end position="214"/>
    </location>
</feature>
<dbReference type="PANTHER" id="PTHR24148">
    <property type="entry name" value="ANKYRIN REPEAT DOMAIN-CONTAINING PROTEIN 39 HOMOLOG-RELATED"/>
    <property type="match status" value="1"/>
</dbReference>
<sequence>MTSSSLYNNLPLPPPSASEGPSIRLLTFSNGLWTLEVAPLATSKYKALSYAWGDRYDILPIRCNGTEIQVTRNLYWALQRLSVDFAGQRLWIDAICINQNDEAYAEKGQQLDIMGEIYAQAEEVLIWLSESFLPDNTDLCFEACRKYGTRWRYARLLVTAFRLLEPGNREGGRISDAAVRHSLAIENPFSDDIMAGLFQILRHPYWTRVWVIQEMSLASKSRILTGKSSLDWGDFKIFLIMMEHCLPWYLRGMGPNFRALNGVTRTQRAGEPPALHNLSDLLVEFRWSSATDSRDKVYGLLGLLTANERQFFMAELGDKYLITTTHCYTQFAFKLLQQSQDLGFLVQCSAPSFVKRDKTLPSWVPDWQYDATSLPPPRWGLTEGNPYNRIGDVRPTIYKGYNASGDSQCPPPLLRDSRVLILQGMVVGRIATICRPIEIQHQFLSEKTPKGLLQPWARAPREETLARLWNNVIWKVAFTRSGIYRLAFAHVHNSIRKGAAMEIFLEYSQLALSSGTWLGDKDKRDPLYVMFDTLTKGPRGRDILNPRFTDAAPVDLIEEAVAEFRMQSRSIRWNPFLRLLGLFGFPYYFPSTYQLLLGLNYFGMGKIPPYLWFLLVLYAAMTFSTYYVTVNAYVLIGLGYLVNTKLSSVLSMPYNLETVIGIPLDHALARLDDGRLALVPHDTMVGDEIALLAGGRCPFAVRRVHYNRFELVGDCYVDGIMEGEAWREWEAREMAFV</sequence>
<dbReference type="Proteomes" id="UP001172159">
    <property type="component" value="Unassembled WGS sequence"/>
</dbReference>
<protein>
    <submittedName>
        <fullName evidence="3">Heterokaryon incompatibility protein-domain-containing protein</fullName>
    </submittedName>
</protein>
<name>A0AA40BJI1_9PEZI</name>